<dbReference type="InterPro" id="IPR012184">
    <property type="entry name" value="Bifunc_Mopterin-bd"/>
</dbReference>
<dbReference type="PANTHER" id="PTHR43777">
    <property type="entry name" value="MOLYBDENUM COFACTOR CYTIDYLYLTRANSFERASE"/>
    <property type="match status" value="1"/>
</dbReference>
<feature type="domain" description="MobA-like NTP transferase" evidence="2">
    <location>
        <begin position="346"/>
        <end position="507"/>
    </location>
</feature>
<dbReference type="Gene3D" id="3.90.550.10">
    <property type="entry name" value="Spore Coat Polysaccharide Biosynthesis Protein SpsA, Chain A"/>
    <property type="match status" value="1"/>
</dbReference>
<comment type="caution">
    <text evidence="3">The sequence shown here is derived from an EMBL/GenBank/DDBJ whole genome shotgun (WGS) entry which is preliminary data.</text>
</comment>
<dbReference type="PIRSF" id="PIRSF036626">
    <property type="entry name" value="MPTBd_MobAlike"/>
    <property type="match status" value="1"/>
</dbReference>
<gene>
    <name evidence="3" type="ORF">GR183_18255</name>
</gene>
<dbReference type="InterPro" id="IPR029044">
    <property type="entry name" value="Nucleotide-diphossugar_trans"/>
</dbReference>
<evidence type="ECO:0000259" key="2">
    <source>
        <dbReference type="Pfam" id="PF12804"/>
    </source>
</evidence>
<reference evidence="3 4" key="1">
    <citation type="submission" date="2019-12" db="EMBL/GenBank/DDBJ databases">
        <authorList>
            <person name="Li M."/>
        </authorList>
    </citation>
    <scope>NUCLEOTIDE SEQUENCE [LARGE SCALE GENOMIC DNA]</scope>
    <source>
        <strain evidence="3 4">GBMRC 2046</strain>
    </source>
</reference>
<dbReference type="InterPro" id="IPR025877">
    <property type="entry name" value="MobA-like_NTP_Trfase"/>
</dbReference>
<dbReference type="Pfam" id="PF12804">
    <property type="entry name" value="NTP_transf_3"/>
    <property type="match status" value="1"/>
</dbReference>
<dbReference type="GO" id="GO:0016779">
    <property type="term" value="F:nucleotidyltransferase activity"/>
    <property type="evidence" value="ECO:0007669"/>
    <property type="project" value="UniProtKB-ARBA"/>
</dbReference>
<dbReference type="CDD" id="cd03522">
    <property type="entry name" value="MoeA_like"/>
    <property type="match status" value="1"/>
</dbReference>
<dbReference type="EMBL" id="WUMV01000008">
    <property type="protein sequence ID" value="MXN66861.1"/>
    <property type="molecule type" value="Genomic_DNA"/>
</dbReference>
<protein>
    <submittedName>
        <fullName evidence="3">NTP transferase domain-containing protein</fullName>
    </submittedName>
</protein>
<organism evidence="3 4">
    <name type="scientific">Stappia sediminis</name>
    <dbReference type="NCBI Taxonomy" id="2692190"/>
    <lineage>
        <taxon>Bacteria</taxon>
        <taxon>Pseudomonadati</taxon>
        <taxon>Pseudomonadota</taxon>
        <taxon>Alphaproteobacteria</taxon>
        <taxon>Hyphomicrobiales</taxon>
        <taxon>Stappiaceae</taxon>
        <taxon>Stappia</taxon>
    </lineage>
</organism>
<proteinExistence type="predicted"/>
<accession>A0A7X3LXI4</accession>
<sequence length="541" mass="57329">MKFAPLPVKDAEGALLAHSLKLDGRALKKGRRLSAEDIALIASAGIREIVVAKLDAGDLHEDAAADRLARAADGGNIRRDPAFTGRVNLFAREAGVFTVDKASVDAVNRIDPAITFATLENFTSVDKGRMVATAKIIPFAVAEKLVEEAETTVLDAVMIAPYRARRVGLVATELEHLKPSVMDKTRRITEERLAASGSEIISELRVEHEAAAVAMAMLQFRDMGAEMIIAFGASAIVDRLDVIPSAIDSAGGEVIHFGMPVDPGNLLLLADLDGIPVIGAPGCARSPKENGFDWVLNRLIADLPVTVHDITGLGVGGLLMEIGTRPQPREKKRETVQRKRKVAGVQLAGGRSRRMGAVNKLLAEIGGKPLVRIATETALASGLSGVTVVTGHMHEDVERALSGLDVTFTHNPDYGEGIASTIRCGIRAVPSDADAALVLLSDMPGLTEDMIDLIIAAYDPGNGKTIVVPTVAGKRGNPVLWDRRYFPDLLRLEGDIGARHLIARHADQVAEVEIGEAARLDVDTPEALAAAGGSAAPGRDL</sequence>
<dbReference type="SUPFAM" id="SSF53218">
    <property type="entry name" value="Molybdenum cofactor biosynthesis proteins"/>
    <property type="match status" value="1"/>
</dbReference>
<dbReference type="PANTHER" id="PTHR43777:SF1">
    <property type="entry name" value="MOLYBDENUM COFACTOR CYTIDYLYLTRANSFERASE"/>
    <property type="match status" value="1"/>
</dbReference>
<dbReference type="AlphaFoldDB" id="A0A7X3LXI4"/>
<evidence type="ECO:0000313" key="3">
    <source>
        <dbReference type="EMBL" id="MXN66861.1"/>
    </source>
</evidence>
<evidence type="ECO:0000256" key="1">
    <source>
        <dbReference type="ARBA" id="ARBA00022842"/>
    </source>
</evidence>
<keyword evidence="1" id="KW-0460">Magnesium</keyword>
<dbReference type="InterPro" id="IPR036425">
    <property type="entry name" value="MoaB/Mog-like_dom_sf"/>
</dbReference>
<keyword evidence="4" id="KW-1185">Reference proteome</keyword>
<dbReference type="CDD" id="cd04182">
    <property type="entry name" value="GT_2_like_f"/>
    <property type="match status" value="1"/>
</dbReference>
<dbReference type="SUPFAM" id="SSF53448">
    <property type="entry name" value="Nucleotide-diphospho-sugar transferases"/>
    <property type="match status" value="1"/>
</dbReference>
<dbReference type="Gene3D" id="3.40.980.10">
    <property type="entry name" value="MoaB/Mog-like domain"/>
    <property type="match status" value="1"/>
</dbReference>
<name>A0A7X3LXI4_9HYPH</name>
<dbReference type="Proteomes" id="UP000433101">
    <property type="component" value="Unassembled WGS sequence"/>
</dbReference>
<dbReference type="RefSeq" id="WP_160777093.1">
    <property type="nucleotide sequence ID" value="NZ_WUMV01000008.1"/>
</dbReference>
<evidence type="ECO:0000313" key="4">
    <source>
        <dbReference type="Proteomes" id="UP000433101"/>
    </source>
</evidence>
<keyword evidence="3" id="KW-0808">Transferase</keyword>